<proteinExistence type="predicted"/>
<feature type="compositionally biased region" description="Low complexity" evidence="1">
    <location>
        <begin position="76"/>
        <end position="104"/>
    </location>
</feature>
<reference evidence="3" key="1">
    <citation type="submission" date="2018-03" db="EMBL/GenBank/DDBJ databases">
        <authorList>
            <person name="Navarro De La Torre S."/>
        </authorList>
    </citation>
    <scope>NUCLEOTIDE SEQUENCE [LARGE SCALE GENOMIC DNA]</scope>
    <source>
        <strain evidence="3">EAod3</strain>
    </source>
</reference>
<organism evidence="2 3">
    <name type="scientific">Kushneria phyllosphaerae</name>
    <dbReference type="NCBI Taxonomy" id="2100822"/>
    <lineage>
        <taxon>Bacteria</taxon>
        <taxon>Pseudomonadati</taxon>
        <taxon>Pseudomonadota</taxon>
        <taxon>Gammaproteobacteria</taxon>
        <taxon>Oceanospirillales</taxon>
        <taxon>Halomonadaceae</taxon>
        <taxon>Kushneria</taxon>
    </lineage>
</organism>
<evidence type="ECO:0000313" key="2">
    <source>
        <dbReference type="EMBL" id="SPJ35323.1"/>
    </source>
</evidence>
<evidence type="ECO:0000256" key="1">
    <source>
        <dbReference type="SAM" id="MobiDB-lite"/>
    </source>
</evidence>
<dbReference type="EMBL" id="ONZI01000006">
    <property type="protein sequence ID" value="SPJ35323.1"/>
    <property type="molecule type" value="Genomic_DNA"/>
</dbReference>
<sequence length="124" mass="12784">MLPMQRDLVLHRFLHHNEQASARGFGYIVDVMNTVGKGELTMKKTLGILLAAMLVFAVAGCDNDDGPAEETGAKIDNAADNAGDATSDAADSVGDAASDAADSTGQAMEDAGDSISDSAEEHSN</sequence>
<dbReference type="Proteomes" id="UP000244934">
    <property type="component" value="Unassembled WGS sequence"/>
</dbReference>
<dbReference type="AlphaFoldDB" id="A0A2R8CRA6"/>
<accession>A0A2R8CRA6</accession>
<keyword evidence="3" id="KW-1185">Reference proteome</keyword>
<dbReference type="RefSeq" id="WP_207771512.1">
    <property type="nucleotide sequence ID" value="NZ_ONZI01000006.1"/>
</dbReference>
<protein>
    <submittedName>
        <fullName evidence="2">Uncharacterized protein</fullName>
    </submittedName>
</protein>
<dbReference type="Gene3D" id="1.20.120.20">
    <property type="entry name" value="Apolipoprotein"/>
    <property type="match status" value="1"/>
</dbReference>
<evidence type="ECO:0000313" key="3">
    <source>
        <dbReference type="Proteomes" id="UP000244934"/>
    </source>
</evidence>
<name>A0A2R8CRA6_9GAMM</name>
<gene>
    <name evidence="2" type="ORF">KSP9073_03384</name>
</gene>
<feature type="region of interest" description="Disordered" evidence="1">
    <location>
        <begin position="65"/>
        <end position="124"/>
    </location>
</feature>